<proteinExistence type="predicted"/>
<dbReference type="RefSeq" id="WP_092162786.1">
    <property type="nucleotide sequence ID" value="NZ_FNGA01000005.1"/>
</dbReference>
<dbReference type="Proteomes" id="UP000199053">
    <property type="component" value="Unassembled WGS sequence"/>
</dbReference>
<name>A0A1G9KM86_9BACT</name>
<gene>
    <name evidence="1" type="ORF">SAMN05660337_3142</name>
</gene>
<sequence length="99" mass="11663">MQRDEIERIFEAYFEKYKKTEGDRTAWSAVWLESTPAGVLELNMTKCPRGLIFKLFVNKKKEAEVAGWDAFFETMNLISEKYPSLYDEEKVFSDMSFVI</sequence>
<dbReference type="AlphaFoldDB" id="A0A1G9KM86"/>
<reference evidence="2" key="1">
    <citation type="submission" date="2016-10" db="EMBL/GenBank/DDBJ databases">
        <authorList>
            <person name="Varghese N."/>
            <person name="Submissions S."/>
        </authorList>
    </citation>
    <scope>NUCLEOTIDE SEQUENCE [LARGE SCALE GENOMIC DNA]</scope>
    <source>
        <strain evidence="2">DSM 16995</strain>
    </source>
</reference>
<dbReference type="OrthoDB" id="5458690at2"/>
<keyword evidence="2" id="KW-1185">Reference proteome</keyword>
<accession>A0A1G9KM86</accession>
<protein>
    <submittedName>
        <fullName evidence="1">Uncharacterized protein</fullName>
    </submittedName>
</protein>
<evidence type="ECO:0000313" key="2">
    <source>
        <dbReference type="Proteomes" id="UP000199053"/>
    </source>
</evidence>
<dbReference type="EMBL" id="FNGA01000005">
    <property type="protein sequence ID" value="SDL50772.1"/>
    <property type="molecule type" value="Genomic_DNA"/>
</dbReference>
<organism evidence="1 2">
    <name type="scientific">Maridesulfovibrio ferrireducens</name>
    <dbReference type="NCBI Taxonomy" id="246191"/>
    <lineage>
        <taxon>Bacteria</taxon>
        <taxon>Pseudomonadati</taxon>
        <taxon>Thermodesulfobacteriota</taxon>
        <taxon>Desulfovibrionia</taxon>
        <taxon>Desulfovibrionales</taxon>
        <taxon>Desulfovibrionaceae</taxon>
        <taxon>Maridesulfovibrio</taxon>
    </lineage>
</organism>
<evidence type="ECO:0000313" key="1">
    <source>
        <dbReference type="EMBL" id="SDL50772.1"/>
    </source>
</evidence>